<evidence type="ECO:0000256" key="9">
    <source>
        <dbReference type="ARBA" id="ARBA00072651"/>
    </source>
</evidence>
<dbReference type="InParanoid" id="A0A6J3D262"/>
<evidence type="ECO:0000256" key="10">
    <source>
        <dbReference type="ARBA" id="ARBA00079727"/>
    </source>
</evidence>
<feature type="chain" id="PRO_5026909721" description="Cardiotrophin-like cytokine factor 1" evidence="12">
    <location>
        <begin position="28"/>
        <end position="224"/>
    </location>
</feature>
<keyword evidence="13" id="KW-1185">Reference proteome</keyword>
<keyword evidence="4" id="KW-0964">Secreted</keyword>
<dbReference type="FunFam" id="1.20.1250.10:FF:000005">
    <property type="entry name" value="cardiotrophin-like cytokine factor 1"/>
    <property type="match status" value="1"/>
</dbReference>
<evidence type="ECO:0000256" key="7">
    <source>
        <dbReference type="ARBA" id="ARBA00058915"/>
    </source>
</evidence>
<dbReference type="GO" id="GO:0097058">
    <property type="term" value="C:CRLF-CLCF1 complex"/>
    <property type="evidence" value="ECO:0007669"/>
    <property type="project" value="TreeGrafter"/>
</dbReference>
<dbReference type="InterPro" id="IPR009079">
    <property type="entry name" value="4_helix_cytokine-like_core"/>
</dbReference>
<gene>
    <name evidence="14" type="primary">CLCF1</name>
</gene>
<evidence type="ECO:0000256" key="1">
    <source>
        <dbReference type="ARBA" id="ARBA00004613"/>
    </source>
</evidence>
<evidence type="ECO:0000256" key="12">
    <source>
        <dbReference type="SAM" id="SignalP"/>
    </source>
</evidence>
<dbReference type="KEGG" id="aful:116490384"/>
<dbReference type="GO" id="GO:0005615">
    <property type="term" value="C:extracellular space"/>
    <property type="evidence" value="ECO:0007669"/>
    <property type="project" value="UniProtKB-KW"/>
</dbReference>
<dbReference type="GO" id="GO:0097059">
    <property type="term" value="C:CNTFR-CLCF1 complex"/>
    <property type="evidence" value="ECO:0007669"/>
    <property type="project" value="TreeGrafter"/>
</dbReference>
<comment type="similarity">
    <text evidence="2">Belongs to the IL-6 superfamily.</text>
</comment>
<evidence type="ECO:0000256" key="4">
    <source>
        <dbReference type="ARBA" id="ARBA00022525"/>
    </source>
</evidence>
<dbReference type="InterPro" id="IPR010681">
    <property type="entry name" value="PRF/CT"/>
</dbReference>
<evidence type="ECO:0000256" key="11">
    <source>
        <dbReference type="ARBA" id="ARBA00081040"/>
    </source>
</evidence>
<name>A0A6J3D262_AYTFU</name>
<keyword evidence="3" id="KW-0202">Cytokine</keyword>
<dbReference type="RefSeq" id="XP_032045401.1">
    <property type="nucleotide sequence ID" value="XM_032189510.1"/>
</dbReference>
<keyword evidence="5 12" id="KW-0732">Signal</keyword>
<dbReference type="Pfam" id="PF06875">
    <property type="entry name" value="PRF"/>
    <property type="match status" value="1"/>
</dbReference>
<evidence type="ECO:0000256" key="3">
    <source>
        <dbReference type="ARBA" id="ARBA00022514"/>
    </source>
</evidence>
<dbReference type="GO" id="GO:0005125">
    <property type="term" value="F:cytokine activity"/>
    <property type="evidence" value="ECO:0007669"/>
    <property type="project" value="UniProtKB-KW"/>
</dbReference>
<sequence length="224" mass="24657">MDFRAGDSWGIFAFLCAALCNLPAVPALNGTEELGAGQSIQKTYDLTRYLEHQLRTLAGTYLNYLGPPFNEPDFNPPRLARAEQVPSATVDLDLWRGLTDNARLAANYRAYSRLLCYLRGLDGQAGTAELRHRLGHFCSSLQGLVVSIAGVMSSLGYPLPAGPAGPPLPPGAPAAPNDFLKKMDDFWLLKELQTWLWRSAKDFNRLKKKVPPAVVTLRLEARGF</sequence>
<organism evidence="13 14">
    <name type="scientific">Aythya fuligula</name>
    <name type="common">Tufted duck</name>
    <name type="synonym">Anas fuligula</name>
    <dbReference type="NCBI Taxonomy" id="219594"/>
    <lineage>
        <taxon>Eukaryota</taxon>
        <taxon>Metazoa</taxon>
        <taxon>Chordata</taxon>
        <taxon>Craniata</taxon>
        <taxon>Vertebrata</taxon>
        <taxon>Euteleostomi</taxon>
        <taxon>Archelosauria</taxon>
        <taxon>Archosauria</taxon>
        <taxon>Dinosauria</taxon>
        <taxon>Saurischia</taxon>
        <taxon>Theropoda</taxon>
        <taxon>Coelurosauria</taxon>
        <taxon>Aves</taxon>
        <taxon>Neognathae</taxon>
        <taxon>Galloanserae</taxon>
        <taxon>Anseriformes</taxon>
        <taxon>Anatidae</taxon>
        <taxon>Aythyinae</taxon>
        <taxon>Aythya</taxon>
    </lineage>
</organism>
<evidence type="ECO:0000256" key="5">
    <source>
        <dbReference type="ARBA" id="ARBA00022729"/>
    </source>
</evidence>
<evidence type="ECO:0000256" key="2">
    <source>
        <dbReference type="ARBA" id="ARBA00007432"/>
    </source>
</evidence>
<dbReference type="SUPFAM" id="SSF47266">
    <property type="entry name" value="4-helical cytokines"/>
    <property type="match status" value="1"/>
</dbReference>
<evidence type="ECO:0000256" key="6">
    <source>
        <dbReference type="ARBA" id="ARBA00023180"/>
    </source>
</evidence>
<dbReference type="GO" id="GO:0007259">
    <property type="term" value="P:cell surface receptor signaling pathway via JAK-STAT"/>
    <property type="evidence" value="ECO:0007669"/>
    <property type="project" value="TreeGrafter"/>
</dbReference>
<keyword evidence="6" id="KW-0325">Glycoprotein</keyword>
<dbReference type="GO" id="GO:0030890">
    <property type="term" value="P:positive regulation of B cell proliferation"/>
    <property type="evidence" value="ECO:0007669"/>
    <property type="project" value="TreeGrafter"/>
</dbReference>
<dbReference type="PANTHER" id="PTHR21353">
    <property type="match status" value="1"/>
</dbReference>
<comment type="function">
    <text evidence="7">In complex with CRLF1, forms a heterodimeric neurotropic cytokine that plays a crucial role during neuronal development. Also stimulates B-cells. Binds to and activates the ILST/gp130 receptor.</text>
</comment>
<dbReference type="CTD" id="23529"/>
<feature type="signal peptide" evidence="12">
    <location>
        <begin position="1"/>
        <end position="27"/>
    </location>
</feature>
<dbReference type="Gene3D" id="1.20.1250.10">
    <property type="match status" value="1"/>
</dbReference>
<reference evidence="14" key="1">
    <citation type="submission" date="2025-08" db="UniProtKB">
        <authorList>
            <consortium name="RefSeq"/>
        </authorList>
    </citation>
    <scope>IDENTIFICATION</scope>
    <source>
        <tissue evidence="14">Lung</tissue>
    </source>
</reference>
<accession>A0A6J3D262</accession>
<dbReference type="PANTHER" id="PTHR21353:SF7">
    <property type="entry name" value="CARDIOTROPHIN-LIKE CYTOKINE FACTOR 1"/>
    <property type="match status" value="1"/>
</dbReference>
<dbReference type="Proteomes" id="UP000504639">
    <property type="component" value="Chromosome 5"/>
</dbReference>
<evidence type="ECO:0000313" key="13">
    <source>
        <dbReference type="Proteomes" id="UP000504639"/>
    </source>
</evidence>
<evidence type="ECO:0000256" key="8">
    <source>
        <dbReference type="ARBA" id="ARBA00063092"/>
    </source>
</evidence>
<proteinExistence type="inferred from homology"/>
<comment type="subunit">
    <text evidence="8">Forms a heteromeric complex with cardiotrophin-like cytokine CRLF1/CLF-1; the CRLF1-CLCF1 complex is a ligand for the ciliary neurotrophic factor receptor/CNTFR. The CRLF1-CLCF1 heterodimer binds SORL1 (via N-terminal ectodomain); within this complex, the interaction is mediated predominantly by the CRLF1 moiety. The tripartite signaling complex formed by CRLF1, CLCF1 and CNTFR also binds SORL1.</text>
</comment>
<protein>
    <recommendedName>
        <fullName evidence="9">Cardiotrophin-like cytokine factor 1</fullName>
    </recommendedName>
    <alternativeName>
        <fullName evidence="10">B-cell-stimulating factor 3</fullName>
    </alternativeName>
    <alternativeName>
        <fullName evidence="11">Novel neurotrophin-1</fullName>
    </alternativeName>
</protein>
<dbReference type="GeneID" id="116490384"/>
<evidence type="ECO:0000313" key="14">
    <source>
        <dbReference type="RefSeq" id="XP_032045401.1"/>
    </source>
</evidence>
<dbReference type="AlphaFoldDB" id="A0A6J3D262"/>
<comment type="subcellular location">
    <subcellularLocation>
        <location evidence="1">Secreted</location>
    </subcellularLocation>
</comment>